<evidence type="ECO:0000313" key="2">
    <source>
        <dbReference type="Proteomes" id="UP001056120"/>
    </source>
</evidence>
<comment type="caution">
    <text evidence="1">The sequence shown here is derived from an EMBL/GenBank/DDBJ whole genome shotgun (WGS) entry which is preliminary data.</text>
</comment>
<reference evidence="2" key="1">
    <citation type="journal article" date="2022" name="Mol. Ecol. Resour.">
        <title>The genomes of chicory, endive, great burdock and yacon provide insights into Asteraceae palaeo-polyploidization history and plant inulin production.</title>
        <authorList>
            <person name="Fan W."/>
            <person name="Wang S."/>
            <person name="Wang H."/>
            <person name="Wang A."/>
            <person name="Jiang F."/>
            <person name="Liu H."/>
            <person name="Zhao H."/>
            <person name="Xu D."/>
            <person name="Zhang Y."/>
        </authorList>
    </citation>
    <scope>NUCLEOTIDE SEQUENCE [LARGE SCALE GENOMIC DNA]</scope>
    <source>
        <strain evidence="2">cv. Yunnan</strain>
    </source>
</reference>
<keyword evidence="2" id="KW-1185">Reference proteome</keyword>
<name>A0ACB9FTI9_9ASTR</name>
<evidence type="ECO:0000313" key="1">
    <source>
        <dbReference type="EMBL" id="KAI3774071.1"/>
    </source>
</evidence>
<organism evidence="1 2">
    <name type="scientific">Smallanthus sonchifolius</name>
    <dbReference type="NCBI Taxonomy" id="185202"/>
    <lineage>
        <taxon>Eukaryota</taxon>
        <taxon>Viridiplantae</taxon>
        <taxon>Streptophyta</taxon>
        <taxon>Embryophyta</taxon>
        <taxon>Tracheophyta</taxon>
        <taxon>Spermatophyta</taxon>
        <taxon>Magnoliopsida</taxon>
        <taxon>eudicotyledons</taxon>
        <taxon>Gunneridae</taxon>
        <taxon>Pentapetalae</taxon>
        <taxon>asterids</taxon>
        <taxon>campanulids</taxon>
        <taxon>Asterales</taxon>
        <taxon>Asteraceae</taxon>
        <taxon>Asteroideae</taxon>
        <taxon>Heliantheae alliance</taxon>
        <taxon>Millerieae</taxon>
        <taxon>Smallanthus</taxon>
    </lineage>
</organism>
<protein>
    <submittedName>
        <fullName evidence="1">Uncharacterized protein</fullName>
    </submittedName>
</protein>
<gene>
    <name evidence="1" type="ORF">L1987_48614</name>
</gene>
<proteinExistence type="predicted"/>
<accession>A0ACB9FTI9</accession>
<dbReference type="EMBL" id="CM042033">
    <property type="protein sequence ID" value="KAI3774071.1"/>
    <property type="molecule type" value="Genomic_DNA"/>
</dbReference>
<sequence length="131" mass="15245">MWRQVKYSVNKLERTFSVETAEGRIARVTDVVDDSTIKMECHRFPVCLFVMVLGGFDVVLVFGDRDVPMPNLIWMIKATNYLRHGCEAYLVYVIDKCKEVKELDDVPVVREYPEVFLEDLPGIPPDREIEF</sequence>
<reference evidence="1 2" key="2">
    <citation type="journal article" date="2022" name="Mol. Ecol. Resour.">
        <title>The genomes of chicory, endive, great burdock and yacon provide insights into Asteraceae paleo-polyploidization history and plant inulin production.</title>
        <authorList>
            <person name="Fan W."/>
            <person name="Wang S."/>
            <person name="Wang H."/>
            <person name="Wang A."/>
            <person name="Jiang F."/>
            <person name="Liu H."/>
            <person name="Zhao H."/>
            <person name="Xu D."/>
            <person name="Zhang Y."/>
        </authorList>
    </citation>
    <scope>NUCLEOTIDE SEQUENCE [LARGE SCALE GENOMIC DNA]</scope>
    <source>
        <strain evidence="2">cv. Yunnan</strain>
        <tissue evidence="1">Leaves</tissue>
    </source>
</reference>
<dbReference type="Proteomes" id="UP001056120">
    <property type="component" value="Linkage Group LG16"/>
</dbReference>